<feature type="domain" description="Methylamine utilisation protein MauE" evidence="6">
    <location>
        <begin position="5"/>
        <end position="131"/>
    </location>
</feature>
<dbReference type="AlphaFoldDB" id="A0A386HRZ4"/>
<evidence type="ECO:0000256" key="1">
    <source>
        <dbReference type="ARBA" id="ARBA00004141"/>
    </source>
</evidence>
<proteinExistence type="predicted"/>
<dbReference type="Pfam" id="PF07291">
    <property type="entry name" value="MauE"/>
    <property type="match status" value="1"/>
</dbReference>
<dbReference type="OrthoDB" id="680026at2"/>
<keyword evidence="2 5" id="KW-0812">Transmembrane</keyword>
<evidence type="ECO:0000256" key="5">
    <source>
        <dbReference type="SAM" id="Phobius"/>
    </source>
</evidence>
<sequence length="142" mass="16073">MKKRQVITLLSTLLIPLWIYAAGSKLTEYTIFKDQLARQPLPSWSISILAWALPSVEIITALLLYFQRTNKMGCILSSVLMTAFTVYVLLALSGAFGDIPCSCAGIIGKLRWKGHLLFNIFFTIISFAGWYLHKQKVVRIYL</sequence>
<evidence type="ECO:0000256" key="2">
    <source>
        <dbReference type="ARBA" id="ARBA00022692"/>
    </source>
</evidence>
<evidence type="ECO:0000259" key="6">
    <source>
        <dbReference type="Pfam" id="PF07291"/>
    </source>
</evidence>
<gene>
    <name evidence="7" type="ORF">D6B99_13120</name>
</gene>
<evidence type="ECO:0000256" key="3">
    <source>
        <dbReference type="ARBA" id="ARBA00022989"/>
    </source>
</evidence>
<name>A0A386HRZ4_9BACT</name>
<feature type="transmembrane region" description="Helical" evidence="5">
    <location>
        <begin position="45"/>
        <end position="66"/>
    </location>
</feature>
<keyword evidence="8" id="KW-1185">Reference proteome</keyword>
<reference evidence="7 8" key="1">
    <citation type="submission" date="2018-09" db="EMBL/GenBank/DDBJ databases">
        <title>Arachidicoccus sp. nov., a bacterium isolated from soil.</title>
        <authorList>
            <person name="Weon H.-Y."/>
            <person name="Kwon S.-W."/>
            <person name="Lee S.A."/>
        </authorList>
    </citation>
    <scope>NUCLEOTIDE SEQUENCE [LARGE SCALE GENOMIC DNA]</scope>
    <source>
        <strain evidence="7 8">KIS59-12</strain>
    </source>
</reference>
<dbReference type="GO" id="GO:0030416">
    <property type="term" value="P:methylamine metabolic process"/>
    <property type="evidence" value="ECO:0007669"/>
    <property type="project" value="InterPro"/>
</dbReference>
<dbReference type="RefSeq" id="WP_119989232.1">
    <property type="nucleotide sequence ID" value="NZ_CP032489.1"/>
</dbReference>
<feature type="transmembrane region" description="Helical" evidence="5">
    <location>
        <begin position="116"/>
        <end position="133"/>
    </location>
</feature>
<evidence type="ECO:0000313" key="7">
    <source>
        <dbReference type="EMBL" id="AYD48462.1"/>
    </source>
</evidence>
<accession>A0A386HRZ4</accession>
<protein>
    <recommendedName>
        <fullName evidence="6">Methylamine utilisation protein MauE domain-containing protein</fullName>
    </recommendedName>
</protein>
<dbReference type="EMBL" id="CP032489">
    <property type="protein sequence ID" value="AYD48462.1"/>
    <property type="molecule type" value="Genomic_DNA"/>
</dbReference>
<organism evidence="7 8">
    <name type="scientific">Arachidicoccus soli</name>
    <dbReference type="NCBI Taxonomy" id="2341117"/>
    <lineage>
        <taxon>Bacteria</taxon>
        <taxon>Pseudomonadati</taxon>
        <taxon>Bacteroidota</taxon>
        <taxon>Chitinophagia</taxon>
        <taxon>Chitinophagales</taxon>
        <taxon>Chitinophagaceae</taxon>
        <taxon>Arachidicoccus</taxon>
    </lineage>
</organism>
<dbReference type="InterPro" id="IPR009908">
    <property type="entry name" value="Methylamine_util_MauE"/>
</dbReference>
<evidence type="ECO:0000313" key="8">
    <source>
        <dbReference type="Proteomes" id="UP000266118"/>
    </source>
</evidence>
<keyword evidence="4 5" id="KW-0472">Membrane</keyword>
<evidence type="ECO:0000256" key="4">
    <source>
        <dbReference type="ARBA" id="ARBA00023136"/>
    </source>
</evidence>
<dbReference type="GO" id="GO:0016020">
    <property type="term" value="C:membrane"/>
    <property type="evidence" value="ECO:0007669"/>
    <property type="project" value="UniProtKB-SubCell"/>
</dbReference>
<keyword evidence="3 5" id="KW-1133">Transmembrane helix</keyword>
<dbReference type="Proteomes" id="UP000266118">
    <property type="component" value="Chromosome"/>
</dbReference>
<feature type="transmembrane region" description="Helical" evidence="5">
    <location>
        <begin position="73"/>
        <end position="96"/>
    </location>
</feature>
<comment type="subcellular location">
    <subcellularLocation>
        <location evidence="1">Membrane</location>
        <topology evidence="1">Multi-pass membrane protein</topology>
    </subcellularLocation>
</comment>
<dbReference type="KEGG" id="ark:D6B99_13120"/>